<sequence length="1357" mass="146930">MNKFSLSLVSAMLSTMISWSAFADDLEIYLGTGNNQVTYHPNVLFIMDTSGSMTNKDGGYTSRMARVQQGLKTVLQSVTNVNAGLMRFSDLGGPVLYPVRAIDQPVEPEFITSVLNPSDDAYESNSIVTLGGNALKLVDGTTTLTSGLRFTDINIPRGAQITKAFIRFTSDQFNSAAANINIAGELVGNSSTFSTASGNISARSKTASSIDWNSDNDWPISGELVNTPDISNVIQEIVDQGSWCGGNALNIIVTGQGVGGTSARRIHSHEEGSGLSAQLVVAYDKLSATGCATGQHTYQVSSTANNVEEKSNGHDATGTQLTFNDSYNEYIGMRFENLAIPQGVVIQDAWMEFTAAENDNSNASFKLAAVNLDDTSDFSPHSRYMVRNMPKTSSTTWSNIPNWSRNQVYQTPSLINQIQQVVNRSGWEPGNNLVVVAYDFNGDRAAYTYDGKPSEAPRLVIKFQGNATPETVATVREHLLNKVDELSADGLTPIVDTLYEAVSYYGGLPVDYGLTRGNSSVNENVRRSTRVSHRLSYAGADSVRPPGCSEDDLSGKGCMNEYIPSGATYLSPITDMQCQTNNHIVLLSDGEANNNHSVSKIQALLGKYCASGYNSGEKCGVDLVKNISKSADSVIDARIVTHTIGFAANATANNYLNQLALNGGGGFYTADSAENLVDAFQSILKTVKDVNATFVSPGVAVNQLNRLTHKDELYFALFKPAESTIWPGNLKKYKISGDTILDSQGLDAVDDASGFFHDNAHSYWSTLADGNDVREGGAASRLSLLRNIYFFSGTGSITASANTLHENNNAIAAPELGIPAAVDQVSTREAVLKWARGVDLFDDDADGDITDVRLQMGDPIHSQPVIVNYSNTDSAILVATNQGFLHSFDAETGAENFAITPKELMSNLYDFYQNNSSFNHIYGLDGDLVLRIHDDGRKLLYVGMRRGGRNYYAFDISNKTQPSLLFKIEGGSTGFDKLGQSWSRPTVTKVRIGGSSKTVLIFGGGYDSDQDNKVLRSPDVVGNAVYMVDADTGALLWTASNAGADLNLPTMQYSIPARISVIDRENDGYADHMYVVDTGGQMFRLDIHNGETGADFVTGAQMASFSTDGSAADNRRFYYGPDVSEISLANEHYYAVALGSGYRAHPLNTQIQDNMYMIKDKGVFTLDQDGNYGLPSTPITTADLYDATNHLLTSSSSSQREIEAAAFASKQGWYIRLGSGGEKVLASPLILNYKLFFTTYVPASISQSLCAPPTGNSRAYLVELINGNAVKDFNNNGEKEHADRHANLKQTGIAPDTKILIEDIVKPVVCLGTECTSAVIDENDPCGSAFECLAENIYGRFERVQPSIWKTEHEREQ</sequence>
<evidence type="ECO:0000256" key="5">
    <source>
        <dbReference type="ARBA" id="ARBA00022837"/>
    </source>
</evidence>
<keyword evidence="4" id="KW-0479">Metal-binding</keyword>
<keyword evidence="7" id="KW-0732">Signal</keyword>
<evidence type="ECO:0000256" key="6">
    <source>
        <dbReference type="ARBA" id="ARBA00023263"/>
    </source>
</evidence>
<keyword evidence="5" id="KW-0106">Calcium</keyword>
<evidence type="ECO:0000259" key="8">
    <source>
        <dbReference type="PROSITE" id="PS50234"/>
    </source>
</evidence>
<keyword evidence="10" id="KW-1185">Reference proteome</keyword>
<dbReference type="SUPFAM" id="SSF53300">
    <property type="entry name" value="vWA-like"/>
    <property type="match status" value="2"/>
</dbReference>
<keyword evidence="3" id="KW-1029">Fimbrium biogenesis</keyword>
<dbReference type="SUPFAM" id="SSF50998">
    <property type="entry name" value="Quinoprotein alcohol dehydrogenase-like"/>
    <property type="match status" value="1"/>
</dbReference>
<feature type="domain" description="VWFA" evidence="8">
    <location>
        <begin position="42"/>
        <end position="241"/>
    </location>
</feature>
<dbReference type="RefSeq" id="WP_343844131.1">
    <property type="nucleotide sequence ID" value="NZ_BAAAEI010000007.1"/>
</dbReference>
<dbReference type="InterPro" id="IPR036465">
    <property type="entry name" value="vWFA_dom_sf"/>
</dbReference>
<evidence type="ECO:0000313" key="10">
    <source>
        <dbReference type="Proteomes" id="UP001501757"/>
    </source>
</evidence>
<comment type="caution">
    <text evidence="9">The sequence shown here is derived from an EMBL/GenBank/DDBJ whole genome shotgun (WGS) entry which is preliminary data.</text>
</comment>
<comment type="similarity">
    <text evidence="2">Belongs to the PilY1 family.</text>
</comment>
<dbReference type="PROSITE" id="PS50234">
    <property type="entry name" value="VWFA"/>
    <property type="match status" value="1"/>
</dbReference>
<accession>A0ABN0X1W5</accession>
<protein>
    <recommendedName>
        <fullName evidence="8">VWFA domain-containing protein</fullName>
    </recommendedName>
</protein>
<evidence type="ECO:0000313" key="9">
    <source>
        <dbReference type="EMBL" id="GAA0353038.1"/>
    </source>
</evidence>
<dbReference type="Proteomes" id="UP001501757">
    <property type="component" value="Unassembled WGS sequence"/>
</dbReference>
<evidence type="ECO:0000256" key="3">
    <source>
        <dbReference type="ARBA" id="ARBA00022558"/>
    </source>
</evidence>
<feature type="signal peptide" evidence="7">
    <location>
        <begin position="1"/>
        <end position="23"/>
    </location>
</feature>
<dbReference type="InterPro" id="IPR002035">
    <property type="entry name" value="VWF_A"/>
</dbReference>
<evidence type="ECO:0000256" key="2">
    <source>
        <dbReference type="ARBA" id="ARBA00008387"/>
    </source>
</evidence>
<organism evidence="9 10">
    <name type="scientific">Bowmanella denitrificans</name>
    <dbReference type="NCBI Taxonomy" id="366582"/>
    <lineage>
        <taxon>Bacteria</taxon>
        <taxon>Pseudomonadati</taxon>
        <taxon>Pseudomonadota</taxon>
        <taxon>Gammaproteobacteria</taxon>
        <taxon>Alteromonadales</taxon>
        <taxon>Alteromonadaceae</taxon>
        <taxon>Bowmanella</taxon>
    </lineage>
</organism>
<dbReference type="Gene3D" id="3.40.50.410">
    <property type="entry name" value="von Willebrand factor, type A domain"/>
    <property type="match status" value="2"/>
</dbReference>
<proteinExistence type="inferred from homology"/>
<feature type="chain" id="PRO_5047239223" description="VWFA domain-containing protein" evidence="7">
    <location>
        <begin position="24"/>
        <end position="1357"/>
    </location>
</feature>
<gene>
    <name evidence="9" type="ORF">GCM10009092_16710</name>
</gene>
<reference evidence="9 10" key="1">
    <citation type="journal article" date="2019" name="Int. J. Syst. Evol. Microbiol.">
        <title>The Global Catalogue of Microorganisms (GCM) 10K type strain sequencing project: providing services to taxonomists for standard genome sequencing and annotation.</title>
        <authorList>
            <consortium name="The Broad Institute Genomics Platform"/>
            <consortium name="The Broad Institute Genome Sequencing Center for Infectious Disease"/>
            <person name="Wu L."/>
            <person name="Ma J."/>
        </authorList>
    </citation>
    <scope>NUCLEOTIDE SEQUENCE [LARGE SCALE GENOMIC DNA]</scope>
    <source>
        <strain evidence="9 10">JCM 13378</strain>
    </source>
</reference>
<keyword evidence="6" id="KW-0281">Fimbrium</keyword>
<dbReference type="Pfam" id="PF13519">
    <property type="entry name" value="VWA_2"/>
    <property type="match status" value="1"/>
</dbReference>
<dbReference type="InterPro" id="IPR008707">
    <property type="entry name" value="B-propeller_PilY1"/>
</dbReference>
<dbReference type="InterPro" id="IPR011047">
    <property type="entry name" value="Quinoprotein_ADH-like_sf"/>
</dbReference>
<evidence type="ECO:0000256" key="4">
    <source>
        <dbReference type="ARBA" id="ARBA00022723"/>
    </source>
</evidence>
<dbReference type="Gene3D" id="2.130.10.10">
    <property type="entry name" value="YVTN repeat-like/Quinoprotein amine dehydrogenase"/>
    <property type="match status" value="1"/>
</dbReference>
<name>A0ABN0X1W5_9ALTE</name>
<evidence type="ECO:0000256" key="1">
    <source>
        <dbReference type="ARBA" id="ARBA00004561"/>
    </source>
</evidence>
<comment type="subcellular location">
    <subcellularLocation>
        <location evidence="1">Fimbrium</location>
    </subcellularLocation>
</comment>
<dbReference type="Pfam" id="PF05567">
    <property type="entry name" value="T4P_PilY1"/>
    <property type="match status" value="1"/>
</dbReference>
<dbReference type="EMBL" id="BAAAEI010000007">
    <property type="protein sequence ID" value="GAA0353038.1"/>
    <property type="molecule type" value="Genomic_DNA"/>
</dbReference>
<dbReference type="InterPro" id="IPR015943">
    <property type="entry name" value="WD40/YVTN_repeat-like_dom_sf"/>
</dbReference>
<evidence type="ECO:0000256" key="7">
    <source>
        <dbReference type="SAM" id="SignalP"/>
    </source>
</evidence>